<evidence type="ECO:0000256" key="10">
    <source>
        <dbReference type="SAM" id="Coils"/>
    </source>
</evidence>
<gene>
    <name evidence="13" type="ORF">DI603_13275</name>
</gene>
<evidence type="ECO:0000313" key="13">
    <source>
        <dbReference type="EMBL" id="PZP31327.1"/>
    </source>
</evidence>
<proteinExistence type="inferred from homology"/>
<feature type="domain" description="Multidrug resistance protein MdtA-like barrel-sandwich hybrid" evidence="11">
    <location>
        <begin position="72"/>
        <end position="272"/>
    </location>
</feature>
<dbReference type="Pfam" id="PF25917">
    <property type="entry name" value="BSH_RND"/>
    <property type="match status" value="1"/>
</dbReference>
<evidence type="ECO:0000259" key="11">
    <source>
        <dbReference type="Pfam" id="PF25917"/>
    </source>
</evidence>
<dbReference type="InterPro" id="IPR058625">
    <property type="entry name" value="MdtA-like_BSH"/>
</dbReference>
<comment type="caution">
    <text evidence="13">The sequence shown here is derived from an EMBL/GenBank/DDBJ whole genome shotgun (WGS) entry which is preliminary data.</text>
</comment>
<organism evidence="13 14">
    <name type="scientific">Roseateles depolymerans</name>
    <dbReference type="NCBI Taxonomy" id="76731"/>
    <lineage>
        <taxon>Bacteria</taxon>
        <taxon>Pseudomonadati</taxon>
        <taxon>Pseudomonadota</taxon>
        <taxon>Betaproteobacteria</taxon>
        <taxon>Burkholderiales</taxon>
        <taxon>Sphaerotilaceae</taxon>
        <taxon>Roseateles</taxon>
    </lineage>
</organism>
<dbReference type="InterPro" id="IPR058982">
    <property type="entry name" value="Beta-barrel_AprE"/>
</dbReference>
<keyword evidence="8 9" id="KW-0472">Membrane</keyword>
<comment type="similarity">
    <text evidence="2 9">Belongs to the membrane fusion protein (MFP) (TC 8.A.1) family.</text>
</comment>
<dbReference type="InterPro" id="IPR006144">
    <property type="entry name" value="Secretion_HlyD_CS"/>
</dbReference>
<dbReference type="InterPro" id="IPR050739">
    <property type="entry name" value="MFP"/>
</dbReference>
<dbReference type="PANTHER" id="PTHR30386">
    <property type="entry name" value="MEMBRANE FUSION SUBUNIT OF EMRAB-TOLC MULTIDRUG EFFLUX PUMP"/>
    <property type="match status" value="1"/>
</dbReference>
<evidence type="ECO:0000256" key="7">
    <source>
        <dbReference type="ARBA" id="ARBA00022989"/>
    </source>
</evidence>
<evidence type="ECO:0000259" key="12">
    <source>
        <dbReference type="Pfam" id="PF26002"/>
    </source>
</evidence>
<dbReference type="Pfam" id="PF26002">
    <property type="entry name" value="Beta-barrel_AprE"/>
    <property type="match status" value="1"/>
</dbReference>
<protein>
    <recommendedName>
        <fullName evidence="9">Membrane fusion protein (MFP) family protein</fullName>
    </recommendedName>
</protein>
<dbReference type="PRINTS" id="PR01490">
    <property type="entry name" value="RTXTOXIND"/>
</dbReference>
<sequence>MAGHQNGMFTSALASALADEPLPRSMWALYLLAAALAVAIAWASFAHVDQISRVQGRVIPEGREQIIASLDSGILAELKVREGQEVQAGQELARLDPTRAEAQENEGALRRLALRVTVARLRAEAYGGRFELPSDIDAKAEPVALERQAYDARQRLLDEAVSSLDRSIGLLGKEMKVAQDLSAKGLMSEVEVMRLNRQINEMRQQRQERVSRFRQDASQELARQENELSALDEQQVVRQDAMKRTVLRSPVHGFVKNIRITTLGGVVGGGQPIMEIIPIDATVLIEARVPPTDVGFVQIGQRAIVKIAGYDYNINGGLEGKIEMISADTLGDNEKLTPTGDSRYYRALVRTDRNTLKRNGEPLPVIPGMSATVEVKTGERTVLSYMLRPLMKSQEALKER</sequence>
<dbReference type="Proteomes" id="UP000249633">
    <property type="component" value="Unassembled WGS sequence"/>
</dbReference>
<dbReference type="EMBL" id="QFOD01000011">
    <property type="protein sequence ID" value="PZP31327.1"/>
    <property type="molecule type" value="Genomic_DNA"/>
</dbReference>
<keyword evidence="7 9" id="KW-1133">Transmembrane helix</keyword>
<keyword evidence="5 9" id="KW-0997">Cell inner membrane</keyword>
<dbReference type="Gene3D" id="2.40.30.170">
    <property type="match status" value="1"/>
</dbReference>
<name>A0A2W5DQA4_9BURK</name>
<feature type="coiled-coil region" evidence="10">
    <location>
        <begin position="192"/>
        <end position="234"/>
    </location>
</feature>
<dbReference type="GO" id="GO:0009306">
    <property type="term" value="P:protein secretion"/>
    <property type="evidence" value="ECO:0007669"/>
    <property type="project" value="InterPro"/>
</dbReference>
<dbReference type="InterPro" id="IPR010129">
    <property type="entry name" value="T1SS_HlyD"/>
</dbReference>
<dbReference type="PANTHER" id="PTHR30386:SF26">
    <property type="entry name" value="TRANSPORT PROTEIN COMB"/>
    <property type="match status" value="1"/>
</dbReference>
<accession>A0A2W5DQA4</accession>
<dbReference type="PROSITE" id="PS00543">
    <property type="entry name" value="HLYD_FAMILY"/>
    <property type="match status" value="1"/>
</dbReference>
<keyword evidence="4 9" id="KW-1003">Cell membrane</keyword>
<evidence type="ECO:0000256" key="5">
    <source>
        <dbReference type="ARBA" id="ARBA00022519"/>
    </source>
</evidence>
<dbReference type="Gene3D" id="2.40.50.100">
    <property type="match status" value="1"/>
</dbReference>
<evidence type="ECO:0000256" key="4">
    <source>
        <dbReference type="ARBA" id="ARBA00022475"/>
    </source>
</evidence>
<keyword evidence="3 9" id="KW-0813">Transport</keyword>
<feature type="domain" description="AprE-like beta-barrel" evidence="12">
    <location>
        <begin position="284"/>
        <end position="378"/>
    </location>
</feature>
<dbReference type="NCBIfam" id="TIGR01843">
    <property type="entry name" value="type_I_hlyD"/>
    <property type="match status" value="1"/>
</dbReference>
<evidence type="ECO:0000256" key="9">
    <source>
        <dbReference type="RuleBase" id="RU365093"/>
    </source>
</evidence>
<dbReference type="AlphaFoldDB" id="A0A2W5DQA4"/>
<keyword evidence="10" id="KW-0175">Coiled coil</keyword>
<evidence type="ECO:0000256" key="2">
    <source>
        <dbReference type="ARBA" id="ARBA00009477"/>
    </source>
</evidence>
<dbReference type="GO" id="GO:0005886">
    <property type="term" value="C:plasma membrane"/>
    <property type="evidence" value="ECO:0007669"/>
    <property type="project" value="UniProtKB-SubCell"/>
</dbReference>
<reference evidence="13 14" key="1">
    <citation type="submission" date="2017-08" db="EMBL/GenBank/DDBJ databases">
        <title>Infants hospitalized years apart are colonized by the same room-sourced microbial strains.</title>
        <authorList>
            <person name="Brooks B."/>
            <person name="Olm M.R."/>
            <person name="Firek B.A."/>
            <person name="Baker R."/>
            <person name="Thomas B.C."/>
            <person name="Morowitz M.J."/>
            <person name="Banfield J.F."/>
        </authorList>
    </citation>
    <scope>NUCLEOTIDE SEQUENCE [LARGE SCALE GENOMIC DNA]</scope>
    <source>
        <strain evidence="13">S2_012_000_R2_81</strain>
    </source>
</reference>
<comment type="subcellular location">
    <subcellularLocation>
        <location evidence="1 9">Cell inner membrane</location>
        <topology evidence="1 9">Single-pass membrane protein</topology>
    </subcellularLocation>
</comment>
<feature type="transmembrane region" description="Helical" evidence="9">
    <location>
        <begin position="28"/>
        <end position="48"/>
    </location>
</feature>
<keyword evidence="6 9" id="KW-0812">Transmembrane</keyword>
<evidence type="ECO:0000256" key="8">
    <source>
        <dbReference type="ARBA" id="ARBA00023136"/>
    </source>
</evidence>
<evidence type="ECO:0000256" key="6">
    <source>
        <dbReference type="ARBA" id="ARBA00022692"/>
    </source>
</evidence>
<evidence type="ECO:0000313" key="14">
    <source>
        <dbReference type="Proteomes" id="UP000249633"/>
    </source>
</evidence>
<evidence type="ECO:0000256" key="1">
    <source>
        <dbReference type="ARBA" id="ARBA00004377"/>
    </source>
</evidence>
<evidence type="ECO:0000256" key="3">
    <source>
        <dbReference type="ARBA" id="ARBA00022448"/>
    </source>
</evidence>